<dbReference type="EMBL" id="CP121689">
    <property type="protein sequence ID" value="WZL75420.1"/>
    <property type="molecule type" value="Genomic_DNA"/>
</dbReference>
<accession>A0ABZ2Y8R5</accession>
<dbReference type="PROSITE" id="PS51677">
    <property type="entry name" value="NODB"/>
    <property type="match status" value="1"/>
</dbReference>
<dbReference type="Proteomes" id="UP001461341">
    <property type="component" value="Chromosome"/>
</dbReference>
<dbReference type="InterPro" id="IPR011330">
    <property type="entry name" value="Glyco_hydro/deAcase_b/a-brl"/>
</dbReference>
<feature type="domain" description="NodB homology" evidence="1">
    <location>
        <begin position="51"/>
        <end position="227"/>
    </location>
</feature>
<dbReference type="CDD" id="cd10917">
    <property type="entry name" value="CE4_NodB_like_6s_7s"/>
    <property type="match status" value="1"/>
</dbReference>
<keyword evidence="2" id="KW-0378">Hydrolase</keyword>
<dbReference type="Gene3D" id="3.20.20.370">
    <property type="entry name" value="Glycoside hydrolase/deacetylase"/>
    <property type="match status" value="1"/>
</dbReference>
<dbReference type="EC" id="3.-.-.-" evidence="2"/>
<dbReference type="GO" id="GO:0016787">
    <property type="term" value="F:hydrolase activity"/>
    <property type="evidence" value="ECO:0007669"/>
    <property type="project" value="UniProtKB-KW"/>
</dbReference>
<dbReference type="InterPro" id="IPR002509">
    <property type="entry name" value="NODB_dom"/>
</dbReference>
<protein>
    <submittedName>
        <fullName evidence="2">Polysaccharide deacetylase family protein</fullName>
        <ecNumber evidence="2">3.-.-.-</ecNumber>
    </submittedName>
</protein>
<evidence type="ECO:0000313" key="2">
    <source>
        <dbReference type="EMBL" id="WZL75420.1"/>
    </source>
</evidence>
<sequence>MRLQFAFLGLIALWIIVFGSNRAFTFEFDGKTEVYGLNQVRVITRAQVEDKVVALTFDDAPAPALPEILEVLNKREVKATFFIIGAQAQRYPELLKEIVLQGHELGNHSFSHNFDDSQKLEAMIQDIKKCEQVIFDLTGRIPLYFRPPGGFLNDRVKEACGRTGYSILMWSLDTRDWALSDCKEQIMENLLAGLSPGDIILLHVVPQTASLLDEMIAALTEEGYRILPLSCLLSGAYGR</sequence>
<keyword evidence="3" id="KW-1185">Reference proteome</keyword>
<dbReference type="SUPFAM" id="SSF88713">
    <property type="entry name" value="Glycoside hydrolase/deacetylase"/>
    <property type="match status" value="1"/>
</dbReference>
<organism evidence="2 3">
    <name type="scientific">Thermatribacter velox</name>
    <dbReference type="NCBI Taxonomy" id="3039681"/>
    <lineage>
        <taxon>Bacteria</taxon>
        <taxon>Pseudomonadati</taxon>
        <taxon>Atribacterota</taxon>
        <taxon>Atribacteria</taxon>
        <taxon>Atribacterales</taxon>
        <taxon>Thermatribacteraceae</taxon>
        <taxon>Thermatribacter</taxon>
    </lineage>
</organism>
<dbReference type="PANTHER" id="PTHR10587">
    <property type="entry name" value="GLYCOSYL TRANSFERASE-RELATED"/>
    <property type="match status" value="1"/>
</dbReference>
<name>A0ABZ2Y8R5_9BACT</name>
<evidence type="ECO:0000313" key="3">
    <source>
        <dbReference type="Proteomes" id="UP001461341"/>
    </source>
</evidence>
<evidence type="ECO:0000259" key="1">
    <source>
        <dbReference type="PROSITE" id="PS51677"/>
    </source>
</evidence>
<dbReference type="RefSeq" id="WP_369017567.1">
    <property type="nucleotide sequence ID" value="NZ_CP121689.1"/>
</dbReference>
<gene>
    <name evidence="2" type="ORF">QBE54_07440</name>
</gene>
<proteinExistence type="predicted"/>
<reference evidence="2 3" key="1">
    <citation type="submission" date="2023-03" db="EMBL/GenBank/DDBJ databases">
        <title>Novel Species.</title>
        <authorList>
            <person name="Ma S."/>
        </authorList>
    </citation>
    <scope>NUCLEOTIDE SEQUENCE [LARGE SCALE GENOMIC DNA]</scope>
    <source>
        <strain evidence="2 3">B11</strain>
    </source>
</reference>
<dbReference type="Pfam" id="PF01522">
    <property type="entry name" value="Polysacc_deac_1"/>
    <property type="match status" value="1"/>
</dbReference>
<dbReference type="InterPro" id="IPR050248">
    <property type="entry name" value="Polysacc_deacetylase_ArnD"/>
</dbReference>